<dbReference type="STRING" id="765440.A0A0C3G517"/>
<dbReference type="OrthoDB" id="10250354at2759"/>
<dbReference type="Pfam" id="PF11875">
    <property type="entry name" value="DnaJ-like_C11_C"/>
    <property type="match status" value="1"/>
</dbReference>
<keyword evidence="2" id="KW-0812">Transmembrane</keyword>
<keyword evidence="2" id="KW-1133">Transmembrane helix</keyword>
<dbReference type="Pfam" id="PF22774">
    <property type="entry name" value="DNAJC11_beta-barrel"/>
    <property type="match status" value="1"/>
</dbReference>
<dbReference type="GO" id="GO:0005739">
    <property type="term" value="C:mitochondrion"/>
    <property type="evidence" value="ECO:0007669"/>
    <property type="project" value="GOC"/>
</dbReference>
<dbReference type="PANTHER" id="PTHR44157:SF1">
    <property type="entry name" value="DNAJ HOMOLOG SUBFAMILY C MEMBER 11"/>
    <property type="match status" value="1"/>
</dbReference>
<dbReference type="InterPro" id="IPR001623">
    <property type="entry name" value="DnaJ_domain"/>
</dbReference>
<keyword evidence="2" id="KW-0472">Membrane</keyword>
<evidence type="ECO:0000259" key="3">
    <source>
        <dbReference type="PROSITE" id="PS50076"/>
    </source>
</evidence>
<dbReference type="InterPro" id="IPR052243">
    <property type="entry name" value="Mito_inner_membrane_organizer"/>
</dbReference>
<dbReference type="PROSITE" id="PS50076">
    <property type="entry name" value="DNAJ_2"/>
    <property type="match status" value="1"/>
</dbReference>
<dbReference type="FunCoup" id="A0A0C3G517">
    <property type="interactions" value="290"/>
</dbReference>
<accession>A0A0C3G517</accession>
<keyword evidence="1" id="KW-0143">Chaperone</keyword>
<dbReference type="Gene3D" id="1.10.287.110">
    <property type="entry name" value="DnaJ domain"/>
    <property type="match status" value="1"/>
</dbReference>
<dbReference type="PRINTS" id="PR00625">
    <property type="entry name" value="JDOMAIN"/>
</dbReference>
<dbReference type="InParanoid" id="A0A0C3G517"/>
<keyword evidence="5" id="KW-1185">Reference proteome</keyword>
<evidence type="ECO:0000256" key="2">
    <source>
        <dbReference type="SAM" id="Phobius"/>
    </source>
</evidence>
<dbReference type="InterPro" id="IPR055225">
    <property type="entry name" value="DNAJC11-like_beta-barrel"/>
</dbReference>
<dbReference type="GO" id="GO:0042407">
    <property type="term" value="P:cristae formation"/>
    <property type="evidence" value="ECO:0007669"/>
    <property type="project" value="TreeGrafter"/>
</dbReference>
<dbReference type="PANTHER" id="PTHR44157">
    <property type="entry name" value="DNAJ HOMOLOG SUBFAMILY C MEMBER 11"/>
    <property type="match status" value="1"/>
</dbReference>
<evidence type="ECO:0000313" key="5">
    <source>
        <dbReference type="Proteomes" id="UP000054166"/>
    </source>
</evidence>
<sequence>MPRENGLSRLTFTSEHPDFYYSVLNVPKSASQNEIRERYRALSVIFHPDKQHDERTKNTASKKFLDIQKAYEILSDPFLREVYDILGEDGLKLDWPVELRSKSKDEIQDTLKHTKRSITRHNLENTIRPRGSLTCGIDASSLSVDEGDRKDKKLVQKIVRRIKEVQISSLIVRHSIRKEFGEKTKLALSSSIASDEVIGVGVISAGNILGTIAHQYSPRIGLEATTALLRPQTLNLKTTYRDDNKNTAFFIQCHISPFMPRFPPPFTASWSRRLSRNGFTEGNITVHTGPRPRVLFNITSPTAFNFTMDRHIKRSQLSQTAGSVSGFAVGTQEWTYGATLDGLNSSLSAGIAYTFTELALQAKLGIEWGLTGLALMLTGTWQNESSEVAASVGLNPQGVLMKLDLSYLQQRFSVPIMLSHDYDAALALFTAVIPSTAFVLGYHYYLRPRRRAQRAAFLRAARRILDDDMSVIRRETEETLSLLKDTAQKHMQAESTKGGLVIVEASYGPSEQDSGTKDLVMDVTIALQALVHNSQVYIAGHRTKSGIQGFYDPTPSLSKSLRVRYVFRGRMHYAEIPDCVPVVLPLEDHLVS</sequence>
<dbReference type="SUPFAM" id="SSF46565">
    <property type="entry name" value="Chaperone J-domain"/>
    <property type="match status" value="1"/>
</dbReference>
<dbReference type="CDD" id="cd06257">
    <property type="entry name" value="DnaJ"/>
    <property type="match status" value="1"/>
</dbReference>
<protein>
    <recommendedName>
        <fullName evidence="3">J domain-containing protein</fullName>
    </recommendedName>
</protein>
<dbReference type="EMBL" id="KN832984">
    <property type="protein sequence ID" value="KIM85726.1"/>
    <property type="molecule type" value="Genomic_DNA"/>
</dbReference>
<evidence type="ECO:0000313" key="4">
    <source>
        <dbReference type="EMBL" id="KIM85726.1"/>
    </source>
</evidence>
<dbReference type="Pfam" id="PF00226">
    <property type="entry name" value="DnaJ"/>
    <property type="match status" value="1"/>
</dbReference>
<feature type="transmembrane region" description="Helical" evidence="2">
    <location>
        <begin position="424"/>
        <end position="445"/>
    </location>
</feature>
<dbReference type="HOGENOM" id="CLU_019611_0_1_1"/>
<organism evidence="4 5">
    <name type="scientific">Piloderma croceum (strain F 1598)</name>
    <dbReference type="NCBI Taxonomy" id="765440"/>
    <lineage>
        <taxon>Eukaryota</taxon>
        <taxon>Fungi</taxon>
        <taxon>Dikarya</taxon>
        <taxon>Basidiomycota</taxon>
        <taxon>Agaricomycotina</taxon>
        <taxon>Agaricomycetes</taxon>
        <taxon>Agaricomycetidae</taxon>
        <taxon>Atheliales</taxon>
        <taxon>Atheliaceae</taxon>
        <taxon>Piloderma</taxon>
    </lineage>
</organism>
<reference evidence="5" key="2">
    <citation type="submission" date="2015-01" db="EMBL/GenBank/DDBJ databases">
        <title>Evolutionary Origins and Diversification of the Mycorrhizal Mutualists.</title>
        <authorList>
            <consortium name="DOE Joint Genome Institute"/>
            <consortium name="Mycorrhizal Genomics Consortium"/>
            <person name="Kohler A."/>
            <person name="Kuo A."/>
            <person name="Nagy L.G."/>
            <person name="Floudas D."/>
            <person name="Copeland A."/>
            <person name="Barry K.W."/>
            <person name="Cichocki N."/>
            <person name="Veneault-Fourrey C."/>
            <person name="LaButti K."/>
            <person name="Lindquist E.A."/>
            <person name="Lipzen A."/>
            <person name="Lundell T."/>
            <person name="Morin E."/>
            <person name="Murat C."/>
            <person name="Riley R."/>
            <person name="Ohm R."/>
            <person name="Sun H."/>
            <person name="Tunlid A."/>
            <person name="Henrissat B."/>
            <person name="Grigoriev I.V."/>
            <person name="Hibbett D.S."/>
            <person name="Martin F."/>
        </authorList>
    </citation>
    <scope>NUCLEOTIDE SEQUENCE [LARGE SCALE GENOMIC DNA]</scope>
    <source>
        <strain evidence="5">F 1598</strain>
    </source>
</reference>
<gene>
    <name evidence="4" type="ORF">PILCRDRAFT_5383</name>
</gene>
<name>A0A0C3G517_PILCF</name>
<proteinExistence type="predicted"/>
<reference evidence="4 5" key="1">
    <citation type="submission" date="2014-04" db="EMBL/GenBank/DDBJ databases">
        <authorList>
            <consortium name="DOE Joint Genome Institute"/>
            <person name="Kuo A."/>
            <person name="Tarkka M."/>
            <person name="Buscot F."/>
            <person name="Kohler A."/>
            <person name="Nagy L.G."/>
            <person name="Floudas D."/>
            <person name="Copeland A."/>
            <person name="Barry K.W."/>
            <person name="Cichocki N."/>
            <person name="Veneault-Fourrey C."/>
            <person name="LaButti K."/>
            <person name="Lindquist E.A."/>
            <person name="Lipzen A."/>
            <person name="Lundell T."/>
            <person name="Morin E."/>
            <person name="Murat C."/>
            <person name="Sun H."/>
            <person name="Tunlid A."/>
            <person name="Henrissat B."/>
            <person name="Grigoriev I.V."/>
            <person name="Hibbett D.S."/>
            <person name="Martin F."/>
            <person name="Nordberg H.P."/>
            <person name="Cantor M.N."/>
            <person name="Hua S.X."/>
        </authorList>
    </citation>
    <scope>NUCLEOTIDE SEQUENCE [LARGE SCALE GENOMIC DNA]</scope>
    <source>
        <strain evidence="4 5">F 1598</strain>
    </source>
</reference>
<dbReference type="InterPro" id="IPR036869">
    <property type="entry name" value="J_dom_sf"/>
</dbReference>
<dbReference type="AlphaFoldDB" id="A0A0C3G517"/>
<dbReference type="InterPro" id="IPR024586">
    <property type="entry name" value="DnaJ-like_C11_C"/>
</dbReference>
<dbReference type="Proteomes" id="UP000054166">
    <property type="component" value="Unassembled WGS sequence"/>
</dbReference>
<feature type="domain" description="J" evidence="3">
    <location>
        <begin position="19"/>
        <end position="87"/>
    </location>
</feature>
<dbReference type="SMART" id="SM00271">
    <property type="entry name" value="DnaJ"/>
    <property type="match status" value="1"/>
</dbReference>
<evidence type="ECO:0000256" key="1">
    <source>
        <dbReference type="ARBA" id="ARBA00023186"/>
    </source>
</evidence>